<reference evidence="3" key="2">
    <citation type="submission" date="2020-11" db="EMBL/GenBank/DDBJ databases">
        <authorList>
            <person name="McCartney M.A."/>
            <person name="Auch B."/>
            <person name="Kono T."/>
            <person name="Mallez S."/>
            <person name="Becker A."/>
            <person name="Gohl D.M."/>
            <person name="Silverstein K.A.T."/>
            <person name="Koren S."/>
            <person name="Bechman K.B."/>
            <person name="Herman A."/>
            <person name="Abrahante J.E."/>
            <person name="Garbe J."/>
        </authorList>
    </citation>
    <scope>NUCLEOTIDE SEQUENCE</scope>
    <source>
        <strain evidence="3">Duluth1</strain>
        <tissue evidence="3">Whole animal</tissue>
    </source>
</reference>
<dbReference type="InterPro" id="IPR036236">
    <property type="entry name" value="Znf_C2H2_sf"/>
</dbReference>
<dbReference type="GO" id="GO:0008270">
    <property type="term" value="F:zinc ion binding"/>
    <property type="evidence" value="ECO:0007669"/>
    <property type="project" value="UniProtKB-KW"/>
</dbReference>
<evidence type="ECO:0000313" key="3">
    <source>
        <dbReference type="EMBL" id="KAH3817178.1"/>
    </source>
</evidence>
<name>A0A9D4GHV4_DREPO</name>
<evidence type="ECO:0000259" key="2">
    <source>
        <dbReference type="PROSITE" id="PS50157"/>
    </source>
</evidence>
<dbReference type="SUPFAM" id="SSF57667">
    <property type="entry name" value="beta-beta-alpha zinc fingers"/>
    <property type="match status" value="1"/>
</dbReference>
<dbReference type="EMBL" id="JAIWYP010000005">
    <property type="protein sequence ID" value="KAH3817178.1"/>
    <property type="molecule type" value="Genomic_DNA"/>
</dbReference>
<protein>
    <recommendedName>
        <fullName evidence="2">C2H2-type domain-containing protein</fullName>
    </recommendedName>
</protein>
<dbReference type="PROSITE" id="PS50157">
    <property type="entry name" value="ZINC_FINGER_C2H2_2"/>
    <property type="match status" value="1"/>
</dbReference>
<keyword evidence="1" id="KW-0479">Metal-binding</keyword>
<comment type="caution">
    <text evidence="3">The sequence shown here is derived from an EMBL/GenBank/DDBJ whole genome shotgun (WGS) entry which is preliminary data.</text>
</comment>
<keyword evidence="4" id="KW-1185">Reference proteome</keyword>
<gene>
    <name evidence="3" type="ORF">DPMN_118708</name>
</gene>
<feature type="domain" description="C2H2-type" evidence="2">
    <location>
        <begin position="54"/>
        <end position="82"/>
    </location>
</feature>
<organism evidence="3 4">
    <name type="scientific">Dreissena polymorpha</name>
    <name type="common">Zebra mussel</name>
    <name type="synonym">Mytilus polymorpha</name>
    <dbReference type="NCBI Taxonomy" id="45954"/>
    <lineage>
        <taxon>Eukaryota</taxon>
        <taxon>Metazoa</taxon>
        <taxon>Spiralia</taxon>
        <taxon>Lophotrochozoa</taxon>
        <taxon>Mollusca</taxon>
        <taxon>Bivalvia</taxon>
        <taxon>Autobranchia</taxon>
        <taxon>Heteroconchia</taxon>
        <taxon>Euheterodonta</taxon>
        <taxon>Imparidentia</taxon>
        <taxon>Neoheterodontei</taxon>
        <taxon>Myida</taxon>
        <taxon>Dreissenoidea</taxon>
        <taxon>Dreissenidae</taxon>
        <taxon>Dreissena</taxon>
    </lineage>
</organism>
<evidence type="ECO:0000256" key="1">
    <source>
        <dbReference type="PROSITE-ProRule" id="PRU00042"/>
    </source>
</evidence>
<keyword evidence="1" id="KW-0863">Zinc-finger</keyword>
<evidence type="ECO:0000313" key="4">
    <source>
        <dbReference type="Proteomes" id="UP000828390"/>
    </source>
</evidence>
<accession>A0A9D4GHV4</accession>
<keyword evidence="1" id="KW-0862">Zinc</keyword>
<dbReference type="Proteomes" id="UP000828390">
    <property type="component" value="Unassembled WGS sequence"/>
</dbReference>
<proteinExistence type="predicted"/>
<reference evidence="3" key="1">
    <citation type="journal article" date="2019" name="bioRxiv">
        <title>The Genome of the Zebra Mussel, Dreissena polymorpha: A Resource for Invasive Species Research.</title>
        <authorList>
            <person name="McCartney M.A."/>
            <person name="Auch B."/>
            <person name="Kono T."/>
            <person name="Mallez S."/>
            <person name="Zhang Y."/>
            <person name="Obille A."/>
            <person name="Becker A."/>
            <person name="Abrahante J.E."/>
            <person name="Garbe J."/>
            <person name="Badalamenti J.P."/>
            <person name="Herman A."/>
            <person name="Mangelson H."/>
            <person name="Liachko I."/>
            <person name="Sullivan S."/>
            <person name="Sone E.D."/>
            <person name="Koren S."/>
            <person name="Silverstein K.A.T."/>
            <person name="Beckman K.B."/>
            <person name="Gohl D.M."/>
        </authorList>
    </citation>
    <scope>NUCLEOTIDE SEQUENCE</scope>
    <source>
        <strain evidence="3">Duluth1</strain>
        <tissue evidence="3">Whole animal</tissue>
    </source>
</reference>
<dbReference type="PROSITE" id="PS00028">
    <property type="entry name" value="ZINC_FINGER_C2H2_1"/>
    <property type="match status" value="1"/>
</dbReference>
<dbReference type="SMART" id="SM00355">
    <property type="entry name" value="ZnF_C2H2"/>
    <property type="match status" value="1"/>
</dbReference>
<sequence length="110" mass="12497">MSNYSKSDFFHWDDDDLDLDELLGDYTCSSDDSENVKPCKKVKVTKTIELVGVYQCTECPKTYKTLSRFRSHMISKHGYERVNGKYFICFIMLISSIASESEGIIASGKG</sequence>
<dbReference type="InterPro" id="IPR013087">
    <property type="entry name" value="Znf_C2H2_type"/>
</dbReference>
<dbReference type="AlphaFoldDB" id="A0A9D4GHV4"/>